<reference evidence="1" key="1">
    <citation type="journal article" date="2023" name="GigaByte">
        <title>Genome assembly of the bearded iris, Iris pallida Lam.</title>
        <authorList>
            <person name="Bruccoleri R.E."/>
            <person name="Oakeley E.J."/>
            <person name="Faust A.M.E."/>
            <person name="Altorfer M."/>
            <person name="Dessus-Babus S."/>
            <person name="Burckhardt D."/>
            <person name="Oertli M."/>
            <person name="Naumann U."/>
            <person name="Petersen F."/>
            <person name="Wong J."/>
        </authorList>
    </citation>
    <scope>NUCLEOTIDE SEQUENCE</scope>
    <source>
        <strain evidence="1">GSM-AAB239-AS_SAM_17_03QT</strain>
    </source>
</reference>
<dbReference type="Proteomes" id="UP001140949">
    <property type="component" value="Unassembled WGS sequence"/>
</dbReference>
<dbReference type="PANTHER" id="PTHR31286:SF180">
    <property type="entry name" value="OS10G0362600 PROTEIN"/>
    <property type="match status" value="1"/>
</dbReference>
<protein>
    <recommendedName>
        <fullName evidence="3">DUF4283 domain-containing protein</fullName>
    </recommendedName>
</protein>
<evidence type="ECO:0000313" key="1">
    <source>
        <dbReference type="EMBL" id="KAJ6796051.1"/>
    </source>
</evidence>
<dbReference type="EMBL" id="JANAVB010041420">
    <property type="protein sequence ID" value="KAJ6796051.1"/>
    <property type="molecule type" value="Genomic_DNA"/>
</dbReference>
<evidence type="ECO:0000313" key="2">
    <source>
        <dbReference type="Proteomes" id="UP001140949"/>
    </source>
</evidence>
<reference evidence="1" key="2">
    <citation type="submission" date="2023-04" db="EMBL/GenBank/DDBJ databases">
        <authorList>
            <person name="Bruccoleri R.E."/>
            <person name="Oakeley E.J."/>
            <person name="Faust A.-M."/>
            <person name="Dessus-Babus S."/>
            <person name="Altorfer M."/>
            <person name="Burckhardt D."/>
            <person name="Oertli M."/>
            <person name="Naumann U."/>
            <person name="Petersen F."/>
            <person name="Wong J."/>
        </authorList>
    </citation>
    <scope>NUCLEOTIDE SEQUENCE</scope>
    <source>
        <strain evidence="1">GSM-AAB239-AS_SAM_17_03QT</strain>
        <tissue evidence="1">Leaf</tissue>
    </source>
</reference>
<dbReference type="AlphaFoldDB" id="A0AAX6DWG6"/>
<evidence type="ECO:0008006" key="3">
    <source>
        <dbReference type="Google" id="ProtNLM"/>
    </source>
</evidence>
<accession>A0AAX6DWG6</accession>
<organism evidence="1 2">
    <name type="scientific">Iris pallida</name>
    <name type="common">Sweet iris</name>
    <dbReference type="NCBI Taxonomy" id="29817"/>
    <lineage>
        <taxon>Eukaryota</taxon>
        <taxon>Viridiplantae</taxon>
        <taxon>Streptophyta</taxon>
        <taxon>Embryophyta</taxon>
        <taxon>Tracheophyta</taxon>
        <taxon>Spermatophyta</taxon>
        <taxon>Magnoliopsida</taxon>
        <taxon>Liliopsida</taxon>
        <taxon>Asparagales</taxon>
        <taxon>Iridaceae</taxon>
        <taxon>Iridoideae</taxon>
        <taxon>Irideae</taxon>
        <taxon>Iris</taxon>
    </lineage>
</organism>
<name>A0AAX6DWG6_IRIPA</name>
<gene>
    <name evidence="1" type="ORF">M6B38_221620</name>
</gene>
<proteinExistence type="predicted"/>
<dbReference type="InterPro" id="IPR040256">
    <property type="entry name" value="At4g02000-like"/>
</dbReference>
<dbReference type="PANTHER" id="PTHR31286">
    <property type="entry name" value="GLYCINE-RICH CELL WALL STRUCTURAL PROTEIN 1.8-LIKE"/>
    <property type="match status" value="1"/>
</dbReference>
<keyword evidence="2" id="KW-1185">Reference proteome</keyword>
<comment type="caution">
    <text evidence="1">The sequence shown here is derived from an EMBL/GenBank/DDBJ whole genome shotgun (WGS) entry which is preliminary data.</text>
</comment>
<sequence length="170" mass="19104">MRIFKWTPCFNSTEESPLIIPVWVSLPGLPYHLFHKKAVMDIASALGYPMKIGKATSELSRPSHARVFVEVDASRELPSKVWINLPEGRSKFQCVEYETTPVFCNHCRHQGHVKAHCSVLAKEKGKAPMNSVRPCSGVDREILEEDNQVIIWTLCPSVGGAKCLREGERC</sequence>